<dbReference type="EMBL" id="CP019605">
    <property type="protein sequence ID" value="AQP45189.1"/>
    <property type="molecule type" value="Genomic_DNA"/>
</dbReference>
<feature type="compositionally biased region" description="Basic and acidic residues" evidence="1">
    <location>
        <begin position="1"/>
        <end position="22"/>
    </location>
</feature>
<evidence type="ECO:0000256" key="1">
    <source>
        <dbReference type="SAM" id="MobiDB-lite"/>
    </source>
</evidence>
<name>A0A1Q2CGE0_9ACTN</name>
<dbReference type="AlphaFoldDB" id="A0A1Q2CGE0"/>
<accession>A0A1Q2CGE0</accession>
<evidence type="ECO:0000313" key="2">
    <source>
        <dbReference type="EMBL" id="AQP45189.1"/>
    </source>
</evidence>
<reference evidence="2 3" key="1">
    <citation type="journal article" date="2016" name="Int. J. Syst. Evol. Microbiol.">
        <title>Tessaracoccus flavus sp. nov., isolated from the drainage system of a lindane-producing factory.</title>
        <authorList>
            <person name="Kumari R."/>
            <person name="Singh P."/>
            <person name="Schumann P."/>
            <person name="Lal R."/>
        </authorList>
    </citation>
    <scope>NUCLEOTIDE SEQUENCE [LARGE SCALE GENOMIC DNA]</scope>
    <source>
        <strain evidence="2 3">RP1T</strain>
    </source>
</reference>
<feature type="region of interest" description="Disordered" evidence="1">
    <location>
        <begin position="1"/>
        <end position="28"/>
    </location>
</feature>
<dbReference type="Proteomes" id="UP000188324">
    <property type="component" value="Chromosome"/>
</dbReference>
<organism evidence="2 3">
    <name type="scientific">Tessaracoccus flavus</name>
    <dbReference type="NCBI Taxonomy" id="1610493"/>
    <lineage>
        <taxon>Bacteria</taxon>
        <taxon>Bacillati</taxon>
        <taxon>Actinomycetota</taxon>
        <taxon>Actinomycetes</taxon>
        <taxon>Propionibacteriales</taxon>
        <taxon>Propionibacteriaceae</taxon>
        <taxon>Tessaracoccus</taxon>
    </lineage>
</organism>
<protein>
    <submittedName>
        <fullName evidence="2">Uncharacterized protein</fullName>
    </submittedName>
</protein>
<dbReference type="STRING" id="1610493.RPIT_10590"/>
<sequence length="60" mass="6448">MSEPHTDPDRDPDVDAAPERPAGEITTGRRMLWLAGGGIGAYMVLRGVWGLATGEDQEQP</sequence>
<evidence type="ECO:0000313" key="3">
    <source>
        <dbReference type="Proteomes" id="UP000188324"/>
    </source>
</evidence>
<gene>
    <name evidence="2" type="ORF">RPIT_10590</name>
</gene>
<keyword evidence="3" id="KW-1185">Reference proteome</keyword>
<proteinExistence type="predicted"/>
<dbReference type="KEGG" id="tfl:RPIT_10590"/>
<dbReference type="RefSeq" id="WP_077343002.1">
    <property type="nucleotide sequence ID" value="NZ_CP019605.1"/>
</dbReference>